<name>N9SA76_9GAMM</name>
<dbReference type="PROSITE" id="PS51257">
    <property type="entry name" value="PROKAR_LIPOPROTEIN"/>
    <property type="match status" value="1"/>
</dbReference>
<dbReference type="AlphaFoldDB" id="N9SA76"/>
<reference evidence="1 2" key="1">
    <citation type="submission" date="2013-02" db="EMBL/GenBank/DDBJ databases">
        <title>The Genome Sequence of Acinetobacter sp. CIP 70.18.</title>
        <authorList>
            <consortium name="The Broad Institute Genome Sequencing Platform"/>
            <consortium name="The Broad Institute Genome Sequencing Center for Infectious Disease"/>
            <person name="Cerqueira G."/>
            <person name="Feldgarden M."/>
            <person name="Courvalin P."/>
            <person name="Perichon B."/>
            <person name="Grillot-Courvalin C."/>
            <person name="Clermont D."/>
            <person name="Rocha E."/>
            <person name="Yoon E.-J."/>
            <person name="Nemec A."/>
            <person name="Walker B."/>
            <person name="Young S.K."/>
            <person name="Zeng Q."/>
            <person name="Gargeya S."/>
            <person name="Fitzgerald M."/>
            <person name="Haas B."/>
            <person name="Abouelleil A."/>
            <person name="Alvarado L."/>
            <person name="Arachchi H.M."/>
            <person name="Berlin A.M."/>
            <person name="Chapman S.B."/>
            <person name="Dewar J."/>
            <person name="Goldberg J."/>
            <person name="Griggs A."/>
            <person name="Gujja S."/>
            <person name="Hansen M."/>
            <person name="Howarth C."/>
            <person name="Imamovic A."/>
            <person name="Larimer J."/>
            <person name="McCowan C."/>
            <person name="Murphy C."/>
            <person name="Neiman D."/>
            <person name="Pearson M."/>
            <person name="Priest M."/>
            <person name="Roberts A."/>
            <person name="Saif S."/>
            <person name="Shea T."/>
            <person name="Sisk P."/>
            <person name="Sykes S."/>
            <person name="Wortman J."/>
            <person name="Nusbaum C."/>
            <person name="Birren B."/>
        </authorList>
    </citation>
    <scope>NUCLEOTIDE SEQUENCE [LARGE SCALE GENOMIC DNA]</scope>
    <source>
        <strain evidence="1 2">CIP 70.18</strain>
    </source>
</reference>
<dbReference type="RefSeq" id="WP_005206977.1">
    <property type="nucleotide sequence ID" value="NZ_KB850076.1"/>
</dbReference>
<evidence type="ECO:0008006" key="3">
    <source>
        <dbReference type="Google" id="ProtNLM"/>
    </source>
</evidence>
<organism evidence="1 2">
    <name type="scientific">Acinetobacter higginsii</name>
    <dbReference type="NCBI Taxonomy" id="70347"/>
    <lineage>
        <taxon>Bacteria</taxon>
        <taxon>Pseudomonadati</taxon>
        <taxon>Pseudomonadota</taxon>
        <taxon>Gammaproteobacteria</taxon>
        <taxon>Moraxellales</taxon>
        <taxon>Moraxellaceae</taxon>
        <taxon>Acinetobacter</taxon>
    </lineage>
</organism>
<evidence type="ECO:0000313" key="1">
    <source>
        <dbReference type="EMBL" id="ENX51461.1"/>
    </source>
</evidence>
<proteinExistence type="predicted"/>
<keyword evidence="2" id="KW-1185">Reference proteome</keyword>
<sequence length="246" mass="28415">MQKFTCTISLALLLAGCNEVNYAKLTYQAQSCTADNSVSCNDIRVRRAIVATEMEYQQMIDEKNKFVAELGVTQYNQLLNLMNQKVEHLKKQRPSLYLRWLQGDSRYYKDVDFGDYIDNEIEKIINAKVTTPPSSTPINLIQDGEPIRVASEQNQTDFFPKNYKHSYTFKVMEPVLTGDYDLLLNTKSGPVKFDLQYTSVAQNYIFEHLKQGDCIRFEAKDTPVQNAEHQLYFETFITDPQIVQCN</sequence>
<dbReference type="PATRIC" id="fig|1217700.3.peg.4202"/>
<comment type="caution">
    <text evidence="1">The sequence shown here is derived from an EMBL/GenBank/DDBJ whole genome shotgun (WGS) entry which is preliminary data.</text>
</comment>
<protein>
    <recommendedName>
        <fullName evidence="3">Lipoprotein</fullName>
    </recommendedName>
</protein>
<dbReference type="EMBL" id="APRN01000048">
    <property type="protein sequence ID" value="ENX51461.1"/>
    <property type="molecule type" value="Genomic_DNA"/>
</dbReference>
<evidence type="ECO:0000313" key="2">
    <source>
        <dbReference type="Proteomes" id="UP000013084"/>
    </source>
</evidence>
<dbReference type="HOGENOM" id="CLU_1122710_0_0_6"/>
<dbReference type="Proteomes" id="UP000013084">
    <property type="component" value="Unassembled WGS sequence"/>
</dbReference>
<accession>N9SA76</accession>
<gene>
    <name evidence="1" type="ORF">F902_04338</name>
</gene>
<dbReference type="OrthoDB" id="6712123at2"/>